<dbReference type="InterPro" id="IPR025996">
    <property type="entry name" value="MT1864/Rv1816-like_C"/>
</dbReference>
<gene>
    <name evidence="6" type="ORF">JAV76_00055</name>
</gene>
<feature type="DNA-binding region" description="H-T-H motif" evidence="4">
    <location>
        <begin position="38"/>
        <end position="57"/>
    </location>
</feature>
<keyword evidence="1" id="KW-0805">Transcription regulation</keyword>
<dbReference type="EMBL" id="JAEINH010000001">
    <property type="protein sequence ID" value="MBI9113402.1"/>
    <property type="molecule type" value="Genomic_DNA"/>
</dbReference>
<sequence>MTRLRLAWTVPYHHGDLRAVLLSEAASVVAADGPDALTLRGLARRAGVSHAAPAHHFRDRRGLLTALATEGFVRLERAMRSAPTFLETAVAYVEFATGAGRGHYAVMFDSSRTDPRDPDLEAARTAAGQVLLDGTGTVEPRSADAPLAAFALVHGLATLVMSGALRATHPGADVGDLTRRAARVLFAERSDET</sequence>
<dbReference type="InterPro" id="IPR009057">
    <property type="entry name" value="Homeodomain-like_sf"/>
</dbReference>
<dbReference type="GO" id="GO:0000976">
    <property type="term" value="F:transcription cis-regulatory region binding"/>
    <property type="evidence" value="ECO:0007669"/>
    <property type="project" value="TreeGrafter"/>
</dbReference>
<evidence type="ECO:0000256" key="1">
    <source>
        <dbReference type="ARBA" id="ARBA00023015"/>
    </source>
</evidence>
<dbReference type="SUPFAM" id="SSF48498">
    <property type="entry name" value="Tetracyclin repressor-like, C-terminal domain"/>
    <property type="match status" value="1"/>
</dbReference>
<dbReference type="Pfam" id="PF13305">
    <property type="entry name" value="TetR_C_33"/>
    <property type="match status" value="1"/>
</dbReference>
<dbReference type="GO" id="GO:0003700">
    <property type="term" value="F:DNA-binding transcription factor activity"/>
    <property type="evidence" value="ECO:0007669"/>
    <property type="project" value="TreeGrafter"/>
</dbReference>
<protein>
    <submittedName>
        <fullName evidence="6">TetR/AcrR family transcriptional regulator</fullName>
    </submittedName>
</protein>
<dbReference type="PANTHER" id="PTHR30055">
    <property type="entry name" value="HTH-TYPE TRANSCRIPTIONAL REGULATOR RUTR"/>
    <property type="match status" value="1"/>
</dbReference>
<evidence type="ECO:0000256" key="3">
    <source>
        <dbReference type="ARBA" id="ARBA00023163"/>
    </source>
</evidence>
<evidence type="ECO:0000256" key="4">
    <source>
        <dbReference type="PROSITE-ProRule" id="PRU00335"/>
    </source>
</evidence>
<organism evidence="6 7">
    <name type="scientific">Sanguibacter suaedae</name>
    <dbReference type="NCBI Taxonomy" id="2795737"/>
    <lineage>
        <taxon>Bacteria</taxon>
        <taxon>Bacillati</taxon>
        <taxon>Actinomycetota</taxon>
        <taxon>Actinomycetes</taxon>
        <taxon>Micrococcales</taxon>
        <taxon>Sanguibacteraceae</taxon>
        <taxon>Sanguibacter</taxon>
    </lineage>
</organism>
<dbReference type="AlphaFoldDB" id="A0A934I584"/>
<evidence type="ECO:0000313" key="6">
    <source>
        <dbReference type="EMBL" id="MBI9113402.1"/>
    </source>
</evidence>
<accession>A0A934I584</accession>
<feature type="domain" description="HTH tetR-type" evidence="5">
    <location>
        <begin position="15"/>
        <end position="75"/>
    </location>
</feature>
<dbReference type="InterPro" id="IPR036271">
    <property type="entry name" value="Tet_transcr_reg_TetR-rel_C_sf"/>
</dbReference>
<dbReference type="PANTHER" id="PTHR30055:SF220">
    <property type="entry name" value="TETR-FAMILY REGULATORY PROTEIN"/>
    <property type="match status" value="1"/>
</dbReference>
<evidence type="ECO:0000313" key="7">
    <source>
        <dbReference type="Proteomes" id="UP000602087"/>
    </source>
</evidence>
<proteinExistence type="predicted"/>
<dbReference type="RefSeq" id="WP_198731983.1">
    <property type="nucleotide sequence ID" value="NZ_JAEINH010000001.1"/>
</dbReference>
<dbReference type="PROSITE" id="PS50977">
    <property type="entry name" value="HTH_TETR_2"/>
    <property type="match status" value="1"/>
</dbReference>
<dbReference type="InterPro" id="IPR050109">
    <property type="entry name" value="HTH-type_TetR-like_transc_reg"/>
</dbReference>
<keyword evidence="7" id="KW-1185">Reference proteome</keyword>
<dbReference type="Pfam" id="PF00440">
    <property type="entry name" value="TetR_N"/>
    <property type="match status" value="1"/>
</dbReference>
<name>A0A934I584_9MICO</name>
<dbReference type="SUPFAM" id="SSF46689">
    <property type="entry name" value="Homeodomain-like"/>
    <property type="match status" value="1"/>
</dbReference>
<dbReference type="Gene3D" id="1.10.357.10">
    <property type="entry name" value="Tetracycline Repressor, domain 2"/>
    <property type="match status" value="1"/>
</dbReference>
<evidence type="ECO:0000259" key="5">
    <source>
        <dbReference type="PROSITE" id="PS50977"/>
    </source>
</evidence>
<comment type="caution">
    <text evidence="6">The sequence shown here is derived from an EMBL/GenBank/DDBJ whole genome shotgun (WGS) entry which is preliminary data.</text>
</comment>
<keyword evidence="3" id="KW-0804">Transcription</keyword>
<dbReference type="Proteomes" id="UP000602087">
    <property type="component" value="Unassembled WGS sequence"/>
</dbReference>
<evidence type="ECO:0000256" key="2">
    <source>
        <dbReference type="ARBA" id="ARBA00023125"/>
    </source>
</evidence>
<reference evidence="6" key="1">
    <citation type="submission" date="2020-12" db="EMBL/GenBank/DDBJ databases">
        <title>Sanguibacter suaedae sp. nov., isolated from Suaeda aralocaspica.</title>
        <authorList>
            <person name="Ma Q."/>
        </authorList>
    </citation>
    <scope>NUCLEOTIDE SEQUENCE</scope>
    <source>
        <strain evidence="6">YZGR15</strain>
    </source>
</reference>
<dbReference type="InterPro" id="IPR001647">
    <property type="entry name" value="HTH_TetR"/>
</dbReference>
<keyword evidence="2 4" id="KW-0238">DNA-binding</keyword>